<dbReference type="PANTHER" id="PTHR14132">
    <property type="entry name" value="SODIUM/POTASSIUM-TRANSPORTING ATPASE SUBUNIT GAMMA"/>
    <property type="match status" value="1"/>
</dbReference>
<evidence type="ECO:0000256" key="3">
    <source>
        <dbReference type="ARBA" id="ARBA00022448"/>
    </source>
</evidence>
<reference evidence="11" key="2">
    <citation type="submission" date="2023-03" db="EMBL/GenBank/DDBJ databases">
        <authorList>
            <consortium name="Wellcome Sanger Institute Data Sharing"/>
        </authorList>
    </citation>
    <scope>NUCLEOTIDE SEQUENCE [LARGE SCALE GENOMIC DNA]</scope>
</reference>
<evidence type="ECO:0000256" key="2">
    <source>
        <dbReference type="ARBA" id="ARBA00005948"/>
    </source>
</evidence>
<feature type="transmembrane region" description="Helical" evidence="7">
    <location>
        <begin position="154"/>
        <end position="178"/>
    </location>
</feature>
<evidence type="ECO:0000256" key="9">
    <source>
        <dbReference type="SAM" id="SignalP"/>
    </source>
</evidence>
<dbReference type="CDD" id="cd20323">
    <property type="entry name" value="FXYD_FXYD5"/>
    <property type="match status" value="1"/>
</dbReference>
<protein>
    <recommendedName>
        <fullName evidence="7">FXYD domain-containing ion transport regulator</fullName>
    </recommendedName>
</protein>
<dbReference type="GO" id="GO:0016020">
    <property type="term" value="C:membrane"/>
    <property type="evidence" value="ECO:0007669"/>
    <property type="project" value="UniProtKB-SubCell"/>
</dbReference>
<proteinExistence type="inferred from homology"/>
<organism evidence="10 11">
    <name type="scientific">Astatotilapia calliptera</name>
    <name type="common">Eastern happy</name>
    <name type="synonym">Chromis callipterus</name>
    <dbReference type="NCBI Taxonomy" id="8154"/>
    <lineage>
        <taxon>Eukaryota</taxon>
        <taxon>Metazoa</taxon>
        <taxon>Chordata</taxon>
        <taxon>Craniata</taxon>
        <taxon>Vertebrata</taxon>
        <taxon>Euteleostomi</taxon>
        <taxon>Actinopterygii</taxon>
        <taxon>Neopterygii</taxon>
        <taxon>Teleostei</taxon>
        <taxon>Neoteleostei</taxon>
        <taxon>Acanthomorphata</taxon>
        <taxon>Ovalentaria</taxon>
        <taxon>Cichlomorphae</taxon>
        <taxon>Cichliformes</taxon>
        <taxon>Cichlidae</taxon>
        <taxon>African cichlids</taxon>
        <taxon>Pseudocrenilabrinae</taxon>
        <taxon>Haplochromini</taxon>
        <taxon>Astatotilapia</taxon>
    </lineage>
</organism>
<dbReference type="CTD" id="53827"/>
<dbReference type="Pfam" id="PF02038">
    <property type="entry name" value="ATP1G1_PLM_MAT8"/>
    <property type="match status" value="1"/>
</dbReference>
<keyword evidence="11" id="KW-1185">Reference proteome</keyword>
<keyword evidence="9" id="KW-0732">Signal</keyword>
<comment type="subcellular location">
    <subcellularLocation>
        <location evidence="1">Membrane</location>
        <topology evidence="1">Single-pass membrane protein</topology>
    </subcellularLocation>
</comment>
<evidence type="ECO:0000313" key="11">
    <source>
        <dbReference type="Proteomes" id="UP000265100"/>
    </source>
</evidence>
<feature type="chain" id="PRO_5018255765" description="FXYD domain-containing ion transport regulator" evidence="9">
    <location>
        <begin position="39"/>
        <end position="197"/>
    </location>
</feature>
<reference evidence="10" key="3">
    <citation type="submission" date="2025-08" db="UniProtKB">
        <authorList>
            <consortium name="Ensembl"/>
        </authorList>
    </citation>
    <scope>IDENTIFICATION</scope>
</reference>
<comment type="similarity">
    <text evidence="2 7">Belongs to the FXYD family.</text>
</comment>
<dbReference type="RefSeq" id="XP_026040575.1">
    <property type="nucleotide sequence ID" value="XM_026184790.1"/>
</dbReference>
<reference evidence="10 11" key="1">
    <citation type="submission" date="2018-05" db="EMBL/GenBank/DDBJ databases">
        <authorList>
            <person name="Datahose"/>
        </authorList>
    </citation>
    <scope>NUCLEOTIDE SEQUENCE</scope>
</reference>
<feature type="compositionally biased region" description="Low complexity" evidence="8">
    <location>
        <begin position="40"/>
        <end position="50"/>
    </location>
</feature>
<feature type="compositionally biased region" description="Polar residues" evidence="8">
    <location>
        <begin position="115"/>
        <end position="131"/>
    </location>
</feature>
<evidence type="ECO:0000313" key="10">
    <source>
        <dbReference type="Ensembl" id="ENSACLP00000000963.1"/>
    </source>
</evidence>
<dbReference type="AlphaFoldDB" id="A0A3P8N877"/>
<name>A0A3P8N877_ASTCA</name>
<feature type="compositionally biased region" description="Low complexity" evidence="8">
    <location>
        <begin position="104"/>
        <end position="114"/>
    </location>
</feature>
<dbReference type="OMA" id="FMMLRVS"/>
<dbReference type="GO" id="GO:0006811">
    <property type="term" value="P:monoatomic ion transport"/>
    <property type="evidence" value="ECO:0007669"/>
    <property type="project" value="UniProtKB-KW"/>
</dbReference>
<feature type="compositionally biased region" description="Polar residues" evidence="8">
    <location>
        <begin position="74"/>
        <end position="103"/>
    </location>
</feature>
<dbReference type="GO" id="GO:0017080">
    <property type="term" value="F:sodium channel regulator activity"/>
    <property type="evidence" value="ECO:0007669"/>
    <property type="project" value="TreeGrafter"/>
</dbReference>
<dbReference type="GeneTree" id="ENSGT00530000068431"/>
<dbReference type="Proteomes" id="UP000265100">
    <property type="component" value="Chromosome 11"/>
</dbReference>
<keyword evidence="7" id="KW-1133">Transmembrane helix</keyword>
<dbReference type="GeneID" id="113032118"/>
<dbReference type="Ensembl" id="ENSACLT00000000990.2">
    <property type="protein sequence ID" value="ENSACLP00000000963.1"/>
    <property type="gene ID" value="ENSACLG00000000707.2"/>
</dbReference>
<evidence type="ECO:0000256" key="4">
    <source>
        <dbReference type="ARBA" id="ARBA00022692"/>
    </source>
</evidence>
<reference evidence="10" key="4">
    <citation type="submission" date="2025-09" db="UniProtKB">
        <authorList>
            <consortium name="Ensembl"/>
        </authorList>
    </citation>
    <scope>IDENTIFICATION</scope>
</reference>
<dbReference type="OrthoDB" id="8961850at2759"/>
<evidence type="ECO:0000256" key="6">
    <source>
        <dbReference type="ARBA" id="ARBA00023136"/>
    </source>
</evidence>
<dbReference type="Gene3D" id="1.20.5.780">
    <property type="entry name" value="Single helix bin"/>
    <property type="match status" value="1"/>
</dbReference>
<keyword evidence="4 7" id="KW-0812">Transmembrane</keyword>
<evidence type="ECO:0000256" key="8">
    <source>
        <dbReference type="SAM" id="MobiDB-lite"/>
    </source>
</evidence>
<feature type="region of interest" description="Disordered" evidence="8">
    <location>
        <begin position="40"/>
        <end position="133"/>
    </location>
</feature>
<sequence>MMKLRIHLWTRAPRRMDTKMTLVYLSIFLFMMLRVSRAQTPTPATAPTPTDAKQAESTFTVNTGEALEKRTTRDINSSLETIPEKPTNQQANVSLSVTTSRIETSAASSTKATSQPKLTSTSAPAVKTNPSAPEKTIEWKSEWDKDFTYDYKSLSYAGLVIAAVLFVFGILVITCGKFNRLPKCRKRSTKSYRVAQG</sequence>
<accession>A0A3P8N877</accession>
<dbReference type="GO" id="GO:0043269">
    <property type="term" value="P:regulation of monoatomic ion transport"/>
    <property type="evidence" value="ECO:0007669"/>
    <property type="project" value="InterPro"/>
</dbReference>
<feature type="signal peptide" evidence="9">
    <location>
        <begin position="1"/>
        <end position="38"/>
    </location>
</feature>
<evidence type="ECO:0000256" key="1">
    <source>
        <dbReference type="ARBA" id="ARBA00004167"/>
    </source>
</evidence>
<dbReference type="PANTHER" id="PTHR14132:SF23">
    <property type="entry name" value="FXYD DOMAIN-CONTAINING ION TRANSPORT REGULATOR"/>
    <property type="match status" value="1"/>
</dbReference>
<dbReference type="STRING" id="8154.ENSACLP00000000963"/>
<dbReference type="InterPro" id="IPR000272">
    <property type="entry name" value="Ion-transport_regulator_FXYD"/>
</dbReference>
<evidence type="ECO:0000256" key="5">
    <source>
        <dbReference type="ARBA" id="ARBA00023065"/>
    </source>
</evidence>
<evidence type="ECO:0000256" key="7">
    <source>
        <dbReference type="RuleBase" id="RU364131"/>
    </source>
</evidence>
<keyword evidence="3 7" id="KW-0813">Transport</keyword>
<keyword evidence="6 7" id="KW-0472">Membrane</keyword>
<keyword evidence="5 7" id="KW-0406">Ion transport</keyword>
<dbReference type="Bgee" id="ENSACLG00000000707">
    <property type="expression patterns" value="Expressed in spleen and 6 other cell types or tissues"/>
</dbReference>